<dbReference type="KEGG" id="nev:NTE_03284"/>
<gene>
    <name evidence="2" type="ORF">NTE_03284</name>
</gene>
<keyword evidence="3" id="KW-1185">Reference proteome</keyword>
<evidence type="ECO:0000256" key="1">
    <source>
        <dbReference type="SAM" id="Phobius"/>
    </source>
</evidence>
<protein>
    <submittedName>
        <fullName evidence="2">Uncharacterized protein</fullName>
    </submittedName>
</protein>
<feature type="transmembrane region" description="Helical" evidence="1">
    <location>
        <begin position="23"/>
        <end position="47"/>
    </location>
</feature>
<evidence type="ECO:0000313" key="2">
    <source>
        <dbReference type="EMBL" id="AIF85313.1"/>
    </source>
</evidence>
<sequence>MSGGSSSGSDDSGKNPANIIGRVYAVSTLLAVIIAVPAVVVAVITHFVFQTDIVVTLAASLIALFISMGFGIRLAKRFVRAPQKEEKDG</sequence>
<organism evidence="2 3">
    <name type="scientific">Candidatus Nitrososphaera evergladensis SR1</name>
    <dbReference type="NCBI Taxonomy" id="1459636"/>
    <lineage>
        <taxon>Archaea</taxon>
        <taxon>Nitrososphaerota</taxon>
        <taxon>Nitrososphaeria</taxon>
        <taxon>Nitrososphaerales</taxon>
        <taxon>Nitrososphaeraceae</taxon>
        <taxon>Nitrososphaera</taxon>
    </lineage>
</organism>
<proteinExistence type="predicted"/>
<dbReference type="AlphaFoldDB" id="A0A075MVZ3"/>
<reference evidence="2 3" key="1">
    <citation type="journal article" date="2014" name="PLoS ONE">
        <title>Genome Sequence of Candidatus Nitrososphaera evergladensis from Group I.1b Enriched from Everglades Soil Reveals Novel Genomic Features of the Ammonia-Oxidizing Archaea.</title>
        <authorList>
            <person name="Zhalnina K.V."/>
            <person name="Dias R."/>
            <person name="Leonard M.T."/>
            <person name="Dorr de Quadros P."/>
            <person name="Camargo F.A."/>
            <person name="Drew J.C."/>
            <person name="Farmerie W.G."/>
            <person name="Daroub S.H."/>
            <person name="Triplett E.W."/>
        </authorList>
    </citation>
    <scope>NUCLEOTIDE SEQUENCE [LARGE SCALE GENOMIC DNA]</scope>
    <source>
        <strain evidence="2 3">SR1</strain>
    </source>
</reference>
<keyword evidence="1" id="KW-0472">Membrane</keyword>
<dbReference type="GeneID" id="41598938"/>
<accession>A0A075MVZ3</accession>
<evidence type="ECO:0000313" key="3">
    <source>
        <dbReference type="Proteomes" id="UP000028194"/>
    </source>
</evidence>
<dbReference type="OrthoDB" id="11999at2157"/>
<name>A0A075MVZ3_9ARCH</name>
<dbReference type="Proteomes" id="UP000028194">
    <property type="component" value="Chromosome"/>
</dbReference>
<feature type="transmembrane region" description="Helical" evidence="1">
    <location>
        <begin position="53"/>
        <end position="75"/>
    </location>
</feature>
<dbReference type="STRING" id="1459636.NTE_03284"/>
<dbReference type="EMBL" id="CP007174">
    <property type="protein sequence ID" value="AIF85313.1"/>
    <property type="molecule type" value="Genomic_DNA"/>
</dbReference>
<keyword evidence="1" id="KW-1133">Transmembrane helix</keyword>
<keyword evidence="1" id="KW-0812">Transmembrane</keyword>
<dbReference type="RefSeq" id="WP_148701741.1">
    <property type="nucleotide sequence ID" value="NZ_CP007174.1"/>
</dbReference>
<dbReference type="eggNOG" id="arCOG08701">
    <property type="taxonomic scope" value="Archaea"/>
</dbReference>
<dbReference type="HOGENOM" id="CLU_2505070_0_0_2"/>